<evidence type="ECO:0000256" key="5">
    <source>
        <dbReference type="ARBA" id="ARBA00022989"/>
    </source>
</evidence>
<feature type="transmembrane region" description="Helical" evidence="7">
    <location>
        <begin position="40"/>
        <end position="65"/>
    </location>
</feature>
<accession>A0ABP4B8G3</accession>
<dbReference type="InterPro" id="IPR007341">
    <property type="entry name" value="Transgly_assoc"/>
</dbReference>
<proteinExistence type="inferred from homology"/>
<reference evidence="9" key="1">
    <citation type="journal article" date="2019" name="Int. J. Syst. Evol. Microbiol.">
        <title>The Global Catalogue of Microorganisms (GCM) 10K type strain sequencing project: providing services to taxonomists for standard genome sequencing and annotation.</title>
        <authorList>
            <consortium name="The Broad Institute Genomics Platform"/>
            <consortium name="The Broad Institute Genome Sequencing Center for Infectious Disease"/>
            <person name="Wu L."/>
            <person name="Ma J."/>
        </authorList>
    </citation>
    <scope>NUCLEOTIDE SEQUENCE [LARGE SCALE GENOMIC DNA]</scope>
    <source>
        <strain evidence="9">JCM 11136</strain>
    </source>
</reference>
<protein>
    <recommendedName>
        <fullName evidence="10">Transglycosylase associated protein</fullName>
    </recommendedName>
</protein>
<keyword evidence="3" id="KW-1003">Cell membrane</keyword>
<organism evidence="8 9">
    <name type="scientific">Nonomuraea longicatena</name>
    <dbReference type="NCBI Taxonomy" id="83682"/>
    <lineage>
        <taxon>Bacteria</taxon>
        <taxon>Bacillati</taxon>
        <taxon>Actinomycetota</taxon>
        <taxon>Actinomycetes</taxon>
        <taxon>Streptosporangiales</taxon>
        <taxon>Streptosporangiaceae</taxon>
        <taxon>Nonomuraea</taxon>
    </lineage>
</organism>
<name>A0ABP4B8G3_9ACTN</name>
<dbReference type="PANTHER" id="PTHR33884:SF3">
    <property type="entry name" value="UPF0410 PROTEIN YMGE"/>
    <property type="match status" value="1"/>
</dbReference>
<evidence type="ECO:0008006" key="10">
    <source>
        <dbReference type="Google" id="ProtNLM"/>
    </source>
</evidence>
<evidence type="ECO:0000313" key="9">
    <source>
        <dbReference type="Proteomes" id="UP001501578"/>
    </source>
</evidence>
<evidence type="ECO:0000256" key="6">
    <source>
        <dbReference type="ARBA" id="ARBA00023136"/>
    </source>
</evidence>
<comment type="caution">
    <text evidence="8">The sequence shown here is derived from an EMBL/GenBank/DDBJ whole genome shotgun (WGS) entry which is preliminary data.</text>
</comment>
<gene>
    <name evidence="8" type="ORF">GCM10009560_64030</name>
</gene>
<evidence type="ECO:0000256" key="3">
    <source>
        <dbReference type="ARBA" id="ARBA00022475"/>
    </source>
</evidence>
<dbReference type="EMBL" id="BAAAHQ010000041">
    <property type="protein sequence ID" value="GAA0947468.1"/>
    <property type="molecule type" value="Genomic_DNA"/>
</dbReference>
<dbReference type="PANTHER" id="PTHR33884">
    <property type="entry name" value="UPF0410 PROTEIN YMGE"/>
    <property type="match status" value="1"/>
</dbReference>
<evidence type="ECO:0000256" key="2">
    <source>
        <dbReference type="ARBA" id="ARBA00011006"/>
    </source>
</evidence>
<keyword evidence="9" id="KW-1185">Reference proteome</keyword>
<evidence type="ECO:0000256" key="7">
    <source>
        <dbReference type="SAM" id="Phobius"/>
    </source>
</evidence>
<feature type="transmembrane region" description="Helical" evidence="7">
    <location>
        <begin position="77"/>
        <end position="95"/>
    </location>
</feature>
<keyword evidence="6 7" id="KW-0472">Membrane</keyword>
<sequence>MTDKCHRGELVMIGSIISAVIIGAIIGFLARLIVPGKQNMSIWLTVGVGIVAALIGTWIASLLGVAHTRGINWIEHLIQLVLAVIGVLIVVRVQATRSGGSSGTPTQP</sequence>
<evidence type="ECO:0000313" key="8">
    <source>
        <dbReference type="EMBL" id="GAA0947468.1"/>
    </source>
</evidence>
<comment type="similarity">
    <text evidence="2">Belongs to the UPF0410 family.</text>
</comment>
<evidence type="ECO:0000256" key="4">
    <source>
        <dbReference type="ARBA" id="ARBA00022692"/>
    </source>
</evidence>
<keyword evidence="4 7" id="KW-0812">Transmembrane</keyword>
<dbReference type="Proteomes" id="UP001501578">
    <property type="component" value="Unassembled WGS sequence"/>
</dbReference>
<keyword evidence="5 7" id="KW-1133">Transmembrane helix</keyword>
<feature type="transmembrane region" description="Helical" evidence="7">
    <location>
        <begin position="12"/>
        <end position="34"/>
    </location>
</feature>
<comment type="subcellular location">
    <subcellularLocation>
        <location evidence="1">Cell membrane</location>
        <topology evidence="1">Multi-pass membrane protein</topology>
    </subcellularLocation>
</comment>
<evidence type="ECO:0000256" key="1">
    <source>
        <dbReference type="ARBA" id="ARBA00004651"/>
    </source>
</evidence>